<dbReference type="Pfam" id="PF08308">
    <property type="entry name" value="PEGA"/>
    <property type="match status" value="1"/>
</dbReference>
<keyword evidence="1" id="KW-0472">Membrane</keyword>
<proteinExistence type="predicted"/>
<dbReference type="RefSeq" id="WP_128798928.1">
    <property type="nucleotide sequence ID" value="NZ_CP034669.1"/>
</dbReference>
<keyword evidence="1" id="KW-0812">Transmembrane</keyword>
<organism evidence="3 4">
    <name type="scientific">Corallococcus coralloides</name>
    <name type="common">Myxococcus coralloides</name>
    <dbReference type="NCBI Taxonomy" id="184914"/>
    <lineage>
        <taxon>Bacteria</taxon>
        <taxon>Pseudomonadati</taxon>
        <taxon>Myxococcota</taxon>
        <taxon>Myxococcia</taxon>
        <taxon>Myxococcales</taxon>
        <taxon>Cystobacterineae</taxon>
        <taxon>Myxococcaceae</taxon>
        <taxon>Corallococcus</taxon>
    </lineage>
</organism>
<name>A0A410S0R4_CORCK</name>
<dbReference type="AlphaFoldDB" id="A0A410S0R4"/>
<accession>A0A410S0R4</accession>
<protein>
    <recommendedName>
        <fullName evidence="2">PEGA domain-containing protein</fullName>
    </recommendedName>
</protein>
<evidence type="ECO:0000259" key="2">
    <source>
        <dbReference type="Pfam" id="PF08308"/>
    </source>
</evidence>
<feature type="domain" description="PEGA" evidence="2">
    <location>
        <begin position="199"/>
        <end position="247"/>
    </location>
</feature>
<gene>
    <name evidence="3" type="ORF">EJ065_6082</name>
</gene>
<sequence>MSQSQPSIYRRRAWTSPRSGLFSSLLLGLWGGVTSAAEPPTARPAVTLFVVGAPEARASVQAWARQGTPDIPVTLRLAELPASTSRPGGEAPLLETERHLQEARRHYINAEFADCLQQVGDEGVLPRTLSQGHREAAARWLLWRVACQVGLRREETALQVASELGVLGLELPADIGVLPPEVGRVLVTGAEQGAARGRTTLRITSDSSPARISLDGRPGVCMAPCSMDVLEGRHVVRVDAEGRQFAVQVVSARGPELAVAFTTHPATPELAAGQWAAHYGASSANLDSAGSLSLLSTALRAPRLVLLTAEAEREGYRLRGALALQGRAAARTERQGEQKALHGMTEGVLRDLLVQGQVVEPAPALYQRRDFWIAVGVAAVIAGATTTALLWRQPVRTEVGF</sequence>
<evidence type="ECO:0000313" key="4">
    <source>
        <dbReference type="Proteomes" id="UP000288758"/>
    </source>
</evidence>
<reference evidence="3 4" key="1">
    <citation type="submission" date="2018-12" db="EMBL/GenBank/DDBJ databases">
        <title>Complete Genome Sequence of the Corallopyronin A producing Myxobacterium Corallococcus coralloides B035.</title>
        <authorList>
            <person name="Bouhired S.M."/>
            <person name="Rupp O."/>
            <person name="Blom J."/>
            <person name="Schaeberle T.F."/>
            <person name="Kehraus S."/>
            <person name="Schiefer A."/>
            <person name="Pfarr K."/>
            <person name="Goesmann A."/>
            <person name="Hoerauf A."/>
            <person name="Koenig G.M."/>
        </authorList>
    </citation>
    <scope>NUCLEOTIDE SEQUENCE [LARGE SCALE GENOMIC DNA]</scope>
    <source>
        <strain evidence="3 4">B035</strain>
    </source>
</reference>
<evidence type="ECO:0000313" key="3">
    <source>
        <dbReference type="EMBL" id="QAT87611.1"/>
    </source>
</evidence>
<dbReference type="InterPro" id="IPR013229">
    <property type="entry name" value="PEGA"/>
</dbReference>
<dbReference type="Proteomes" id="UP000288758">
    <property type="component" value="Chromosome"/>
</dbReference>
<dbReference type="EMBL" id="CP034669">
    <property type="protein sequence ID" value="QAT87611.1"/>
    <property type="molecule type" value="Genomic_DNA"/>
</dbReference>
<evidence type="ECO:0000256" key="1">
    <source>
        <dbReference type="SAM" id="Phobius"/>
    </source>
</evidence>
<keyword evidence="1" id="KW-1133">Transmembrane helix</keyword>
<feature type="transmembrane region" description="Helical" evidence="1">
    <location>
        <begin position="371"/>
        <end position="391"/>
    </location>
</feature>